<keyword evidence="6" id="KW-1185">Reference proteome</keyword>
<proteinExistence type="predicted"/>
<dbReference type="NCBIfam" id="TIGR00229">
    <property type="entry name" value="sensory_box"/>
    <property type="match status" value="1"/>
</dbReference>
<accession>A0ABW9XLP0</accession>
<evidence type="ECO:0000259" key="2">
    <source>
        <dbReference type="PROSITE" id="PS50112"/>
    </source>
</evidence>
<evidence type="ECO:0000313" key="6">
    <source>
        <dbReference type="Proteomes" id="UP000665561"/>
    </source>
</evidence>
<sequence>MLAPILFLFYASVVIYRRNPAGWENRTASFVMLLLLALFVVDFAQLIVPHAHVPMLTAALKYPLALLSGGASVCLHAMITRKYHRIPMAAVIAAGLLPAAAYLAQLALHGSAYFIVRVDADGPWTWEEPSRALDAYLLVIVFFSLLNASLAYRAWRRSDARFDRNRFLILIRTDLIFLGTSAATAGIGAFVRLHAFLPSTYTLLPGLAWGLSIGLMMIDADFLPRPIRRYEALFRMSPAPILILDGEARIREANPKAKELFGIGEEGRRVHALESFFTPEDRELFRDMYLPRFPNISWQGKEMAMRGKDGQPISVLLDMEMMAENGVPYGLAIIRDITQRKDIERQTDYLAHHDVLTGLRNRSAFKKALDEALAAKSGATTFDAVLLVDLDRFKLINDTLGHQCGDDVLKIIAARFRECLDEGALLARAGGDEFMILVRGAAEYDEIIRIAEKLQHALESPVLLLGAEYYITASVGISLFPGDGVTADAIIKNSDIAMYHAKSSGGSQYRFFSKELNASIQRMVDMEASLRRAFDENEFYVAYQPQIDIESGATIGAEALVRWNSKEYGIVSPADFIPLAEQTGLILKLGQWVLEEACREAKRWERAGRTSLTISVNVSAKQFKQPDFVDIVKGILHSTGLNPAKLCIEITESVVIDKLMFTLKLLDELAAMGIGISIDDFGTGYSSLSLLRQLPISMIKIDKSFVAEMVEERSVRAVVAAMITMTHHLGITVVAEGIESEQQMAWLREMGCDKGQGYYIDKPLSAERMQARLKETPAITKITS</sequence>
<name>A0ABW9XLP0_9BACL</name>
<dbReference type="SMART" id="SM00267">
    <property type="entry name" value="GGDEF"/>
    <property type="match status" value="1"/>
</dbReference>
<dbReference type="SMART" id="SM00052">
    <property type="entry name" value="EAL"/>
    <property type="match status" value="1"/>
</dbReference>
<dbReference type="Pfam" id="PF00990">
    <property type="entry name" value="GGDEF"/>
    <property type="match status" value="1"/>
</dbReference>
<evidence type="ECO:0000256" key="1">
    <source>
        <dbReference type="SAM" id="Phobius"/>
    </source>
</evidence>
<keyword evidence="1" id="KW-1133">Transmembrane helix</keyword>
<dbReference type="SMART" id="SM00091">
    <property type="entry name" value="PAS"/>
    <property type="match status" value="1"/>
</dbReference>
<feature type="domain" description="EAL" evidence="3">
    <location>
        <begin position="523"/>
        <end position="777"/>
    </location>
</feature>
<dbReference type="CDD" id="cd00130">
    <property type="entry name" value="PAS"/>
    <property type="match status" value="1"/>
</dbReference>
<dbReference type="NCBIfam" id="TIGR00254">
    <property type="entry name" value="GGDEF"/>
    <property type="match status" value="1"/>
</dbReference>
<dbReference type="Pfam" id="PF00563">
    <property type="entry name" value="EAL"/>
    <property type="match status" value="1"/>
</dbReference>
<feature type="transmembrane region" description="Helical" evidence="1">
    <location>
        <begin position="27"/>
        <end position="48"/>
    </location>
</feature>
<feature type="transmembrane region" description="Helical" evidence="1">
    <location>
        <begin position="167"/>
        <end position="191"/>
    </location>
</feature>
<organism evidence="5 6">
    <name type="scientific">Paenibacillus glycinis</name>
    <dbReference type="NCBI Taxonomy" id="2697035"/>
    <lineage>
        <taxon>Bacteria</taxon>
        <taxon>Bacillati</taxon>
        <taxon>Bacillota</taxon>
        <taxon>Bacilli</taxon>
        <taxon>Bacillales</taxon>
        <taxon>Paenibacillaceae</taxon>
        <taxon>Paenibacillus</taxon>
    </lineage>
</organism>
<keyword evidence="1" id="KW-0812">Transmembrane</keyword>
<dbReference type="PANTHER" id="PTHR44757:SF2">
    <property type="entry name" value="BIOFILM ARCHITECTURE MAINTENANCE PROTEIN MBAA"/>
    <property type="match status" value="1"/>
</dbReference>
<dbReference type="InterPro" id="IPR043128">
    <property type="entry name" value="Rev_trsase/Diguanyl_cyclase"/>
</dbReference>
<dbReference type="Gene3D" id="3.30.450.20">
    <property type="entry name" value="PAS domain"/>
    <property type="match status" value="1"/>
</dbReference>
<dbReference type="Gene3D" id="3.20.20.450">
    <property type="entry name" value="EAL domain"/>
    <property type="match status" value="1"/>
</dbReference>
<evidence type="ECO:0000259" key="4">
    <source>
        <dbReference type="PROSITE" id="PS50887"/>
    </source>
</evidence>
<keyword evidence="1" id="KW-0472">Membrane</keyword>
<dbReference type="Gene3D" id="3.30.70.270">
    <property type="match status" value="1"/>
</dbReference>
<reference evidence="5 6" key="1">
    <citation type="submission" date="2020-01" db="EMBL/GenBank/DDBJ databases">
        <title>Paenibacillus soybeanensis sp. nov. isolated from the nodules of soybean (Glycine max(L.) Merr).</title>
        <authorList>
            <person name="Wang H."/>
        </authorList>
    </citation>
    <scope>NUCLEOTIDE SEQUENCE [LARGE SCALE GENOMIC DNA]</scope>
    <source>
        <strain evidence="5 6">T1</strain>
    </source>
</reference>
<evidence type="ECO:0000313" key="5">
    <source>
        <dbReference type="EMBL" id="NBD23521.1"/>
    </source>
</evidence>
<dbReference type="InterPro" id="IPR029787">
    <property type="entry name" value="Nucleotide_cyclase"/>
</dbReference>
<dbReference type="Pfam" id="PF13188">
    <property type="entry name" value="PAS_8"/>
    <property type="match status" value="1"/>
</dbReference>
<protein>
    <submittedName>
        <fullName evidence="5">EAL domain-containing protein</fullName>
    </submittedName>
</protein>
<feature type="transmembrane region" description="Helical" evidence="1">
    <location>
        <begin position="91"/>
        <end position="115"/>
    </location>
</feature>
<evidence type="ECO:0000259" key="3">
    <source>
        <dbReference type="PROSITE" id="PS50883"/>
    </source>
</evidence>
<dbReference type="InterPro" id="IPR052155">
    <property type="entry name" value="Biofilm_reg_signaling"/>
</dbReference>
<dbReference type="InterPro" id="IPR001633">
    <property type="entry name" value="EAL_dom"/>
</dbReference>
<dbReference type="EMBL" id="JAAAMV010000002">
    <property type="protein sequence ID" value="NBD23521.1"/>
    <property type="molecule type" value="Genomic_DNA"/>
</dbReference>
<dbReference type="CDD" id="cd01948">
    <property type="entry name" value="EAL"/>
    <property type="match status" value="1"/>
</dbReference>
<dbReference type="PANTHER" id="PTHR44757">
    <property type="entry name" value="DIGUANYLATE CYCLASE DGCP"/>
    <property type="match status" value="1"/>
</dbReference>
<feature type="domain" description="PAS" evidence="2">
    <location>
        <begin position="226"/>
        <end position="289"/>
    </location>
</feature>
<dbReference type="SUPFAM" id="SSF141868">
    <property type="entry name" value="EAL domain-like"/>
    <property type="match status" value="1"/>
</dbReference>
<dbReference type="InterPro" id="IPR000014">
    <property type="entry name" value="PAS"/>
</dbReference>
<feature type="transmembrane region" description="Helical" evidence="1">
    <location>
        <begin position="60"/>
        <end position="79"/>
    </location>
</feature>
<dbReference type="InterPro" id="IPR000160">
    <property type="entry name" value="GGDEF_dom"/>
</dbReference>
<comment type="caution">
    <text evidence="5">The sequence shown here is derived from an EMBL/GenBank/DDBJ whole genome shotgun (WGS) entry which is preliminary data.</text>
</comment>
<dbReference type="PROSITE" id="PS50887">
    <property type="entry name" value="GGDEF"/>
    <property type="match status" value="1"/>
</dbReference>
<dbReference type="Proteomes" id="UP000665561">
    <property type="component" value="Unassembled WGS sequence"/>
</dbReference>
<dbReference type="InterPro" id="IPR035965">
    <property type="entry name" value="PAS-like_dom_sf"/>
</dbReference>
<gene>
    <name evidence="5" type="ORF">GT019_06515</name>
</gene>
<dbReference type="PROSITE" id="PS50883">
    <property type="entry name" value="EAL"/>
    <property type="match status" value="1"/>
</dbReference>
<dbReference type="SUPFAM" id="SSF55785">
    <property type="entry name" value="PYP-like sensor domain (PAS domain)"/>
    <property type="match status" value="1"/>
</dbReference>
<dbReference type="CDD" id="cd01949">
    <property type="entry name" value="GGDEF"/>
    <property type="match status" value="1"/>
</dbReference>
<dbReference type="SUPFAM" id="SSF55073">
    <property type="entry name" value="Nucleotide cyclase"/>
    <property type="match status" value="1"/>
</dbReference>
<dbReference type="RefSeq" id="WP_161742034.1">
    <property type="nucleotide sequence ID" value="NZ_JAAAMV010000002.1"/>
</dbReference>
<dbReference type="InterPro" id="IPR035919">
    <property type="entry name" value="EAL_sf"/>
</dbReference>
<feature type="domain" description="GGDEF" evidence="4">
    <location>
        <begin position="381"/>
        <end position="514"/>
    </location>
</feature>
<dbReference type="PROSITE" id="PS50112">
    <property type="entry name" value="PAS"/>
    <property type="match status" value="1"/>
</dbReference>
<feature type="transmembrane region" description="Helical" evidence="1">
    <location>
        <begin position="135"/>
        <end position="155"/>
    </location>
</feature>